<sequence>MNNNLKNKLSFLNDSKGSLLVEIMIAIAILGSLVASSWKLPNVASKIAGETRQETQANALANEYMEMARSRRNEGWTSMFFEDDTAGYLPTGEPDPEYIPPPAVPVVFGDKYHFYFDSITGNLFFVADEVTVDEYGDIDSEGKFTRYITIDQVHRNAASNLITENVADPIDDQTILVTATVEWKYNNKNRSIEKKMYLSNWNGF</sequence>
<keyword evidence="1" id="KW-0812">Transmembrane</keyword>
<organism evidence="2 3">
    <name type="scientific">Candidatus Dojkabacteria bacterium</name>
    <dbReference type="NCBI Taxonomy" id="2099670"/>
    <lineage>
        <taxon>Bacteria</taxon>
        <taxon>Candidatus Dojkabacteria</taxon>
    </lineage>
</organism>
<reference evidence="2" key="1">
    <citation type="submission" date="2020-04" db="EMBL/GenBank/DDBJ databases">
        <authorList>
            <person name="Zhang T."/>
        </authorList>
    </citation>
    <scope>NUCLEOTIDE SEQUENCE</scope>
    <source>
        <strain evidence="2">HKST-UBA10</strain>
    </source>
</reference>
<gene>
    <name evidence="2" type="ORF">KC660_03935</name>
</gene>
<evidence type="ECO:0000313" key="3">
    <source>
        <dbReference type="Proteomes" id="UP000782843"/>
    </source>
</evidence>
<evidence type="ECO:0000256" key="1">
    <source>
        <dbReference type="SAM" id="Phobius"/>
    </source>
</evidence>
<name>A0A955RIM3_9BACT</name>
<comment type="caution">
    <text evidence="2">The sequence shown here is derived from an EMBL/GenBank/DDBJ whole genome shotgun (WGS) entry which is preliminary data.</text>
</comment>
<evidence type="ECO:0000313" key="2">
    <source>
        <dbReference type="EMBL" id="MCA9382530.1"/>
    </source>
</evidence>
<accession>A0A955RIM3</accession>
<keyword evidence="1" id="KW-0472">Membrane</keyword>
<dbReference type="EMBL" id="JAGQLG010000156">
    <property type="protein sequence ID" value="MCA9382530.1"/>
    <property type="molecule type" value="Genomic_DNA"/>
</dbReference>
<feature type="transmembrane region" description="Helical" evidence="1">
    <location>
        <begin position="20"/>
        <end position="38"/>
    </location>
</feature>
<dbReference type="Proteomes" id="UP000782843">
    <property type="component" value="Unassembled WGS sequence"/>
</dbReference>
<dbReference type="AlphaFoldDB" id="A0A955RIM3"/>
<protein>
    <submittedName>
        <fullName evidence="2">Type II secretion system protein</fullName>
    </submittedName>
</protein>
<proteinExistence type="predicted"/>
<keyword evidence="1" id="KW-1133">Transmembrane helix</keyword>
<reference evidence="2" key="2">
    <citation type="journal article" date="2021" name="Microbiome">
        <title>Successional dynamics and alternative stable states in a saline activated sludge microbial community over 9 years.</title>
        <authorList>
            <person name="Wang Y."/>
            <person name="Ye J."/>
            <person name="Ju F."/>
            <person name="Liu L."/>
            <person name="Boyd J.A."/>
            <person name="Deng Y."/>
            <person name="Parks D.H."/>
            <person name="Jiang X."/>
            <person name="Yin X."/>
            <person name="Woodcroft B.J."/>
            <person name="Tyson G.W."/>
            <person name="Hugenholtz P."/>
            <person name="Polz M.F."/>
            <person name="Zhang T."/>
        </authorList>
    </citation>
    <scope>NUCLEOTIDE SEQUENCE</scope>
    <source>
        <strain evidence="2">HKST-UBA10</strain>
    </source>
</reference>